<comment type="caution">
    <text evidence="6">The sequence shown here is derived from an EMBL/GenBank/DDBJ whole genome shotgun (WGS) entry which is preliminary data.</text>
</comment>
<feature type="transmembrane region" description="Helical" evidence="5">
    <location>
        <begin position="81"/>
        <end position="100"/>
    </location>
</feature>
<gene>
    <name evidence="6" type="ORF">GCM10010961_23440</name>
</gene>
<comment type="subcellular location">
    <subcellularLocation>
        <location evidence="1">Endomembrane system</location>
        <topology evidence="1">Multi-pass membrane protein</topology>
    </subcellularLocation>
</comment>
<dbReference type="InterPro" id="IPR007318">
    <property type="entry name" value="Phopholipid_MeTrfase"/>
</dbReference>
<evidence type="ECO:0000256" key="5">
    <source>
        <dbReference type="SAM" id="Phobius"/>
    </source>
</evidence>
<evidence type="ECO:0000256" key="4">
    <source>
        <dbReference type="ARBA" id="ARBA00023136"/>
    </source>
</evidence>
<feature type="transmembrane region" description="Helical" evidence="5">
    <location>
        <begin position="12"/>
        <end position="31"/>
    </location>
</feature>
<dbReference type="EMBL" id="BNAP01000008">
    <property type="protein sequence ID" value="GHG91805.1"/>
    <property type="molecule type" value="Genomic_DNA"/>
</dbReference>
<dbReference type="Proteomes" id="UP000611500">
    <property type="component" value="Unassembled WGS sequence"/>
</dbReference>
<reference evidence="6" key="1">
    <citation type="journal article" date="2014" name="Int. J. Syst. Evol. Microbiol.">
        <title>Complete genome sequence of Corynebacterium casei LMG S-19264T (=DSM 44701T), isolated from a smear-ripened cheese.</title>
        <authorList>
            <consortium name="US DOE Joint Genome Institute (JGI-PGF)"/>
            <person name="Walter F."/>
            <person name="Albersmeier A."/>
            <person name="Kalinowski J."/>
            <person name="Ruckert C."/>
        </authorList>
    </citation>
    <scope>NUCLEOTIDE SEQUENCE</scope>
    <source>
        <strain evidence="6">CGMCC 1.7081</strain>
    </source>
</reference>
<evidence type="ECO:0008006" key="8">
    <source>
        <dbReference type="Google" id="ProtNLM"/>
    </source>
</evidence>
<evidence type="ECO:0000313" key="6">
    <source>
        <dbReference type="EMBL" id="GHG91805.1"/>
    </source>
</evidence>
<dbReference type="Gene3D" id="1.20.120.1630">
    <property type="match status" value="1"/>
</dbReference>
<keyword evidence="3 5" id="KW-1133">Transmembrane helix</keyword>
<evidence type="ECO:0000313" key="7">
    <source>
        <dbReference type="Proteomes" id="UP000611500"/>
    </source>
</evidence>
<reference evidence="6" key="2">
    <citation type="submission" date="2020-09" db="EMBL/GenBank/DDBJ databases">
        <authorList>
            <person name="Sun Q."/>
            <person name="Zhou Y."/>
        </authorList>
    </citation>
    <scope>NUCLEOTIDE SEQUENCE</scope>
    <source>
        <strain evidence="6">CGMCC 1.7081</strain>
    </source>
</reference>
<feature type="transmembrane region" description="Helical" evidence="5">
    <location>
        <begin position="129"/>
        <end position="162"/>
    </location>
</feature>
<dbReference type="GO" id="GO:0012505">
    <property type="term" value="C:endomembrane system"/>
    <property type="evidence" value="ECO:0007669"/>
    <property type="project" value="UniProtKB-SubCell"/>
</dbReference>
<name>A0A8J3H8X1_9RHOB</name>
<dbReference type="AlphaFoldDB" id="A0A8J3H8X1"/>
<keyword evidence="2 5" id="KW-0812">Transmembrane</keyword>
<evidence type="ECO:0000256" key="2">
    <source>
        <dbReference type="ARBA" id="ARBA00022692"/>
    </source>
</evidence>
<evidence type="ECO:0000256" key="3">
    <source>
        <dbReference type="ARBA" id="ARBA00022989"/>
    </source>
</evidence>
<keyword evidence="7" id="KW-1185">Reference proteome</keyword>
<organism evidence="6 7">
    <name type="scientific">Pseudodonghicola xiamenensis</name>
    <dbReference type="NCBI Taxonomy" id="337702"/>
    <lineage>
        <taxon>Bacteria</taxon>
        <taxon>Pseudomonadati</taxon>
        <taxon>Pseudomonadota</taxon>
        <taxon>Alphaproteobacteria</taxon>
        <taxon>Rhodobacterales</taxon>
        <taxon>Paracoccaceae</taxon>
        <taxon>Pseudodonghicola</taxon>
    </lineage>
</organism>
<feature type="transmembrane region" description="Helical" evidence="5">
    <location>
        <begin position="51"/>
        <end position="69"/>
    </location>
</feature>
<protein>
    <recommendedName>
        <fullName evidence="8">Protein-S-isoprenylcysteine O-methyltransferase Ste14</fullName>
    </recommendedName>
</protein>
<evidence type="ECO:0000256" key="1">
    <source>
        <dbReference type="ARBA" id="ARBA00004127"/>
    </source>
</evidence>
<dbReference type="Pfam" id="PF04191">
    <property type="entry name" value="PEMT"/>
    <property type="match status" value="1"/>
</dbReference>
<dbReference type="RefSeq" id="WP_028093511.1">
    <property type="nucleotide sequence ID" value="NZ_BNAP01000008.1"/>
</dbReference>
<proteinExistence type="predicted"/>
<sequence>MTDLLPTIHSIVLIAAIVSALLLGGLLAWNLYRPAFGFWPAGEEAPVRHHLAFGLFRIFCGSTVVFALMEIGTQGWGHWGRYAIGVPLMVIAFGITLWGYKFLGIENTYCESDGLVTGGMYAYSRNPQYVTSVLATVGLGIASGSVITLGFAFVLFLLYFLFVLNEERWLLQGYGEAFRDYMQSTPRFVDERSLIRARAAILESF</sequence>
<accession>A0A8J3H8X1</accession>
<keyword evidence="4 5" id="KW-0472">Membrane</keyword>